<dbReference type="Proteomes" id="UP000664132">
    <property type="component" value="Unassembled WGS sequence"/>
</dbReference>
<keyword evidence="2" id="KW-1185">Reference proteome</keyword>
<dbReference type="AlphaFoldDB" id="A0A8H7W810"/>
<accession>A0A8H7W810</accession>
<name>A0A8H7W810_9HELO</name>
<evidence type="ECO:0000313" key="2">
    <source>
        <dbReference type="Proteomes" id="UP000664132"/>
    </source>
</evidence>
<sequence length="181" mass="19997">MGLQRRPHVSFSRTEGIVGASVQAQRVRAQFAQLTRPAAGTISCGHASVHSLPAADSNHDLIMQPETRPISQEQLIAEVKGIYEGLMIVEAKCFEVDNQQTILAQADPTSLPRPNNQQWQAILAFHGMLILSKDIALSAWKDHAVLTFLRRTFKTLLSYFVNSVQPAQTSQSDPVCQKSFT</sequence>
<dbReference type="EMBL" id="JAFJYH010000272">
    <property type="protein sequence ID" value="KAG4414284.1"/>
    <property type="molecule type" value="Genomic_DNA"/>
</dbReference>
<gene>
    <name evidence="1" type="ORF">IFR04_012580</name>
</gene>
<reference evidence="1" key="1">
    <citation type="submission" date="2021-02" db="EMBL/GenBank/DDBJ databases">
        <title>Genome sequence Cadophora malorum strain M34.</title>
        <authorList>
            <person name="Stefanovic E."/>
            <person name="Vu D."/>
            <person name="Scully C."/>
            <person name="Dijksterhuis J."/>
            <person name="Roader J."/>
            <person name="Houbraken J."/>
        </authorList>
    </citation>
    <scope>NUCLEOTIDE SEQUENCE</scope>
    <source>
        <strain evidence="1">M34</strain>
    </source>
</reference>
<comment type="caution">
    <text evidence="1">The sequence shown here is derived from an EMBL/GenBank/DDBJ whole genome shotgun (WGS) entry which is preliminary data.</text>
</comment>
<evidence type="ECO:0000313" key="1">
    <source>
        <dbReference type="EMBL" id="KAG4414284.1"/>
    </source>
</evidence>
<dbReference type="OrthoDB" id="3554851at2759"/>
<protein>
    <submittedName>
        <fullName evidence="1">Uncharacterized protein</fullName>
    </submittedName>
</protein>
<proteinExistence type="predicted"/>
<organism evidence="1 2">
    <name type="scientific">Cadophora malorum</name>
    <dbReference type="NCBI Taxonomy" id="108018"/>
    <lineage>
        <taxon>Eukaryota</taxon>
        <taxon>Fungi</taxon>
        <taxon>Dikarya</taxon>
        <taxon>Ascomycota</taxon>
        <taxon>Pezizomycotina</taxon>
        <taxon>Leotiomycetes</taxon>
        <taxon>Helotiales</taxon>
        <taxon>Ploettnerulaceae</taxon>
        <taxon>Cadophora</taxon>
    </lineage>
</organism>